<evidence type="ECO:0000313" key="2">
    <source>
        <dbReference type="EMBL" id="GAA1532509.1"/>
    </source>
</evidence>
<protein>
    <recommendedName>
        <fullName evidence="4">Autophagy-related protein 2</fullName>
    </recommendedName>
</protein>
<dbReference type="RefSeq" id="WP_156170135.1">
    <property type="nucleotide sequence ID" value="NZ_BAAANV010000013.1"/>
</dbReference>
<comment type="caution">
    <text evidence="2">The sequence shown here is derived from an EMBL/GenBank/DDBJ whole genome shotgun (WGS) entry which is preliminary data.</text>
</comment>
<feature type="compositionally biased region" description="Acidic residues" evidence="1">
    <location>
        <begin position="11"/>
        <end position="20"/>
    </location>
</feature>
<reference evidence="2 3" key="1">
    <citation type="journal article" date="2019" name="Int. J. Syst. Evol. Microbiol.">
        <title>The Global Catalogue of Microorganisms (GCM) 10K type strain sequencing project: providing services to taxonomists for standard genome sequencing and annotation.</title>
        <authorList>
            <consortium name="The Broad Institute Genomics Platform"/>
            <consortium name="The Broad Institute Genome Sequencing Center for Infectious Disease"/>
            <person name="Wu L."/>
            <person name="Ma J."/>
        </authorList>
    </citation>
    <scope>NUCLEOTIDE SEQUENCE [LARGE SCALE GENOMIC DNA]</scope>
    <source>
        <strain evidence="2 3">JCM 14588</strain>
    </source>
</reference>
<sequence length="52" mass="5622">MGIDKLTDAFSNDEDHDEGGEDARNEARAIDEGSPEREIVSDDPGTPTETTD</sequence>
<organism evidence="2 3">
    <name type="scientific">Dermacoccus barathri</name>
    <dbReference type="NCBI Taxonomy" id="322601"/>
    <lineage>
        <taxon>Bacteria</taxon>
        <taxon>Bacillati</taxon>
        <taxon>Actinomycetota</taxon>
        <taxon>Actinomycetes</taxon>
        <taxon>Micrococcales</taxon>
        <taxon>Dermacoccaceae</taxon>
        <taxon>Dermacoccus</taxon>
    </lineage>
</organism>
<dbReference type="Proteomes" id="UP001501288">
    <property type="component" value="Unassembled WGS sequence"/>
</dbReference>
<gene>
    <name evidence="2" type="ORF">GCM10009762_03040</name>
</gene>
<accession>A0ABN2B3N9</accession>
<dbReference type="EMBL" id="BAAANV010000013">
    <property type="protein sequence ID" value="GAA1532509.1"/>
    <property type="molecule type" value="Genomic_DNA"/>
</dbReference>
<evidence type="ECO:0000256" key="1">
    <source>
        <dbReference type="SAM" id="MobiDB-lite"/>
    </source>
</evidence>
<name>A0ABN2B3N9_9MICO</name>
<evidence type="ECO:0000313" key="3">
    <source>
        <dbReference type="Proteomes" id="UP001501288"/>
    </source>
</evidence>
<proteinExistence type="predicted"/>
<feature type="region of interest" description="Disordered" evidence="1">
    <location>
        <begin position="1"/>
        <end position="52"/>
    </location>
</feature>
<feature type="compositionally biased region" description="Basic and acidic residues" evidence="1">
    <location>
        <begin position="21"/>
        <end position="40"/>
    </location>
</feature>
<keyword evidence="3" id="KW-1185">Reference proteome</keyword>
<evidence type="ECO:0008006" key="4">
    <source>
        <dbReference type="Google" id="ProtNLM"/>
    </source>
</evidence>